<dbReference type="PANTHER" id="PTHR32248:SF4">
    <property type="entry name" value="RNA POLYMERASE SIGMA-54 FACTOR"/>
    <property type="match status" value="1"/>
</dbReference>
<dbReference type="AlphaFoldDB" id="A0A7C4VTU1"/>
<dbReference type="Gene3D" id="1.10.10.60">
    <property type="entry name" value="Homeodomain-like"/>
    <property type="match status" value="1"/>
</dbReference>
<dbReference type="InterPro" id="IPR038709">
    <property type="entry name" value="RpoN_core-bd_sf"/>
</dbReference>
<dbReference type="Pfam" id="PF04552">
    <property type="entry name" value="Sigma54_DBD"/>
    <property type="match status" value="1"/>
</dbReference>
<comment type="caution">
    <text evidence="2">The sequence shown here is derived from an EMBL/GenBank/DDBJ whole genome shotgun (WGS) entry which is preliminary data.</text>
</comment>
<sequence>MASEKRNLRVQAPKIEQKLTLSKTEQFYLRVLEAPFSLLKERFGVAFELSEDVLPSSEDLHSTISKMLPILNLSDEEEKIAEFVVYNIDSKGKLRITAHELSEIYGIEEARAKYIIDLVLETFAEEIQSLPYSGTYNDYIQPDVFIYLERVEVRQIEVRDPILQRALEFRNETLFKIAELVRKVNEYFLKGLRKYPQFITMSYAAKTLGLSVSTISRAVRNKFASTPRGTLPLRIFFGRGANKGFIMNEVRDILKKYPNLTDREIAVLLRSIGLNVSRRTVNKYRNMVEKAETLDEKSFDN</sequence>
<dbReference type="GO" id="GO:0001216">
    <property type="term" value="F:DNA-binding transcription activator activity"/>
    <property type="evidence" value="ECO:0007669"/>
    <property type="project" value="InterPro"/>
</dbReference>
<dbReference type="InterPro" id="IPR000394">
    <property type="entry name" value="RNA_pol_sigma_54"/>
</dbReference>
<dbReference type="GO" id="GO:0016779">
    <property type="term" value="F:nucleotidyltransferase activity"/>
    <property type="evidence" value="ECO:0007669"/>
    <property type="project" value="UniProtKB-KW"/>
</dbReference>
<dbReference type="InterPro" id="IPR007634">
    <property type="entry name" value="RNA_pol_sigma_54_DNA-bd"/>
</dbReference>
<accession>A0A7C4VTU1</accession>
<gene>
    <name evidence="2" type="ORF">ENT77_04425</name>
</gene>
<dbReference type="GO" id="GO:0006352">
    <property type="term" value="P:DNA-templated transcription initiation"/>
    <property type="evidence" value="ECO:0007669"/>
    <property type="project" value="InterPro"/>
</dbReference>
<dbReference type="PROSITE" id="PS50044">
    <property type="entry name" value="SIGMA54_3"/>
    <property type="match status" value="1"/>
</dbReference>
<evidence type="ECO:0000313" key="2">
    <source>
        <dbReference type="EMBL" id="HGU40427.1"/>
    </source>
</evidence>
<organism evidence="2">
    <name type="scientific">Fervidobacterium thailandense</name>
    <dbReference type="NCBI Taxonomy" id="1008305"/>
    <lineage>
        <taxon>Bacteria</taxon>
        <taxon>Thermotogati</taxon>
        <taxon>Thermotogota</taxon>
        <taxon>Thermotogae</taxon>
        <taxon>Thermotogales</taxon>
        <taxon>Fervidobacteriaceae</taxon>
        <taxon>Fervidobacterium</taxon>
    </lineage>
</organism>
<evidence type="ECO:0000259" key="1">
    <source>
        <dbReference type="Pfam" id="PF04552"/>
    </source>
</evidence>
<dbReference type="PANTHER" id="PTHR32248">
    <property type="entry name" value="RNA POLYMERASE SIGMA-54 FACTOR"/>
    <property type="match status" value="1"/>
</dbReference>
<dbReference type="Gene3D" id="1.10.10.1330">
    <property type="entry name" value="RNA polymerase sigma-54 factor, core-binding domain"/>
    <property type="match status" value="1"/>
</dbReference>
<feature type="domain" description="RNA polymerase sigma factor 54 DNA-binding" evidence="1">
    <location>
        <begin position="162"/>
        <end position="290"/>
    </location>
</feature>
<dbReference type="EMBL" id="DSZY01000021">
    <property type="protein sequence ID" value="HGU40427.1"/>
    <property type="molecule type" value="Genomic_DNA"/>
</dbReference>
<name>A0A7C4VTU1_9BACT</name>
<proteinExistence type="predicted"/>
<dbReference type="GO" id="GO:0000428">
    <property type="term" value="C:DNA-directed RNA polymerase complex"/>
    <property type="evidence" value="ECO:0007669"/>
    <property type="project" value="UniProtKB-KW"/>
</dbReference>
<protein>
    <submittedName>
        <fullName evidence="2">RNA polymerase subunit sigma-54</fullName>
    </submittedName>
</protein>
<reference evidence="2" key="1">
    <citation type="journal article" date="2020" name="mSystems">
        <title>Genome- and Community-Level Interaction Insights into Carbon Utilization and Element Cycling Functions of Hydrothermarchaeota in Hydrothermal Sediment.</title>
        <authorList>
            <person name="Zhou Z."/>
            <person name="Liu Y."/>
            <person name="Xu W."/>
            <person name="Pan J."/>
            <person name="Luo Z.H."/>
            <person name="Li M."/>
        </authorList>
    </citation>
    <scope>NUCLEOTIDE SEQUENCE [LARGE SCALE GENOMIC DNA]</scope>
    <source>
        <strain evidence="2">SpSt-609</strain>
    </source>
</reference>
<dbReference type="GO" id="GO:0016987">
    <property type="term" value="F:sigma factor activity"/>
    <property type="evidence" value="ECO:0007669"/>
    <property type="project" value="UniProtKB-KW"/>
</dbReference>
<dbReference type="GO" id="GO:0003677">
    <property type="term" value="F:DNA binding"/>
    <property type="evidence" value="ECO:0007669"/>
    <property type="project" value="UniProtKB-KW"/>
</dbReference>
<dbReference type="PROSITE" id="PS00718">
    <property type="entry name" value="SIGMA54_2"/>
    <property type="match status" value="1"/>
</dbReference>